<feature type="compositionally biased region" description="Low complexity" evidence="1">
    <location>
        <begin position="259"/>
        <end position="272"/>
    </location>
</feature>
<evidence type="ECO:0000313" key="2">
    <source>
        <dbReference type="EMBL" id="EEH40228.2"/>
    </source>
</evidence>
<sequence>MAFRGLSPVVPRICQRPPPEIFISLEGVKTVGDLVSRQSLGSELDLMSYERYAVEEHFISIKHKAWRPRSDQLCVFRTNEELETLLFVVENKAGHKLRPANLRVGLQPSNFWEEVVQAHEIPSDQEEKLIYDTKQISGAAITQIFDYMIKEGVENGYLTTGQAFIFLRIKEDDPTTLYYHLAEPIRNAEAQDGNHIPRSSTAIASVHTVYFMALGHEAEKRDQEWRSCAVVQFSLFTRGLFDVEYILAKLPAEEGSRTPPDSSYVPSSPLSSNIQQEKTRRPRRLQGCCADLDGADLDGATYDSPSDSSEGDDPSNSNTWIHEGKRYAVVISPPRPPPAKRQLESQ</sequence>
<evidence type="ECO:0000256" key="1">
    <source>
        <dbReference type="SAM" id="MobiDB-lite"/>
    </source>
</evidence>
<feature type="region of interest" description="Disordered" evidence="1">
    <location>
        <begin position="254"/>
        <end position="346"/>
    </location>
</feature>
<dbReference type="VEuPathDB" id="FungiDB:PAAG_02283"/>
<proteinExistence type="predicted"/>
<dbReference type="HOGENOM" id="CLU_801928_0_0_1"/>
<gene>
    <name evidence="2" type="ORF">PAAG_02283</name>
</gene>
<dbReference type="STRING" id="502779.C1GVK6"/>
<dbReference type="KEGG" id="pbl:PAAG_02283"/>
<dbReference type="RefSeq" id="XP_002795577.2">
    <property type="nucleotide sequence ID" value="XM_002795531.2"/>
</dbReference>
<dbReference type="OrthoDB" id="2156052at2759"/>
<feature type="compositionally biased region" description="Low complexity" evidence="1">
    <location>
        <begin position="287"/>
        <end position="318"/>
    </location>
</feature>
<dbReference type="AlphaFoldDB" id="C1GVK6"/>
<dbReference type="EMBL" id="KN293996">
    <property type="protein sequence ID" value="EEH40228.2"/>
    <property type="molecule type" value="Genomic_DNA"/>
</dbReference>
<dbReference type="eggNOG" id="ENOG502SJ0M">
    <property type="taxonomic scope" value="Eukaryota"/>
</dbReference>
<evidence type="ECO:0000313" key="3">
    <source>
        <dbReference type="Proteomes" id="UP000002059"/>
    </source>
</evidence>
<keyword evidence="3" id="KW-1185">Reference proteome</keyword>
<organism evidence="2 3">
    <name type="scientific">Paracoccidioides lutzii (strain ATCC MYA-826 / Pb01)</name>
    <name type="common">Paracoccidioides brasiliensis</name>
    <dbReference type="NCBI Taxonomy" id="502779"/>
    <lineage>
        <taxon>Eukaryota</taxon>
        <taxon>Fungi</taxon>
        <taxon>Dikarya</taxon>
        <taxon>Ascomycota</taxon>
        <taxon>Pezizomycotina</taxon>
        <taxon>Eurotiomycetes</taxon>
        <taxon>Eurotiomycetidae</taxon>
        <taxon>Onygenales</taxon>
        <taxon>Ajellomycetaceae</taxon>
        <taxon>Paracoccidioides</taxon>
    </lineage>
</organism>
<protein>
    <submittedName>
        <fullName evidence="2">Uncharacterized protein</fullName>
    </submittedName>
</protein>
<reference evidence="2 3" key="1">
    <citation type="journal article" date="2011" name="PLoS Genet.">
        <title>Comparative genomic analysis of human fungal pathogens causing paracoccidioidomycosis.</title>
        <authorList>
            <person name="Desjardins C.A."/>
            <person name="Champion M.D."/>
            <person name="Holder J.W."/>
            <person name="Muszewska A."/>
            <person name="Goldberg J."/>
            <person name="Bailao A.M."/>
            <person name="Brigido M.M."/>
            <person name="Ferreira M.E."/>
            <person name="Garcia A.M."/>
            <person name="Grynberg M."/>
            <person name="Gujja S."/>
            <person name="Heiman D.I."/>
            <person name="Henn M.R."/>
            <person name="Kodira C.D."/>
            <person name="Leon-Narvaez H."/>
            <person name="Longo L.V."/>
            <person name="Ma L.J."/>
            <person name="Malavazi I."/>
            <person name="Matsuo A.L."/>
            <person name="Morais F.V."/>
            <person name="Pereira M."/>
            <person name="Rodriguez-Brito S."/>
            <person name="Sakthikumar S."/>
            <person name="Salem-Izacc S.M."/>
            <person name="Sykes S.M."/>
            <person name="Teixeira M.M."/>
            <person name="Vallejo M.C."/>
            <person name="Walter M.E."/>
            <person name="Yandava C."/>
            <person name="Young S."/>
            <person name="Zeng Q."/>
            <person name="Zucker J."/>
            <person name="Felipe M.S."/>
            <person name="Goldman G.H."/>
            <person name="Haas B.J."/>
            <person name="McEwen J.G."/>
            <person name="Nino-Vega G."/>
            <person name="Puccia R."/>
            <person name="San-Blas G."/>
            <person name="Soares C.M."/>
            <person name="Birren B.W."/>
            <person name="Cuomo C.A."/>
        </authorList>
    </citation>
    <scope>NUCLEOTIDE SEQUENCE [LARGE SCALE GENOMIC DNA]</scope>
    <source>
        <strain evidence="3">ATCC MYA-826 / Pb01</strain>
    </source>
</reference>
<dbReference type="GeneID" id="9098924"/>
<dbReference type="Proteomes" id="UP000002059">
    <property type="component" value="Partially assembled WGS sequence"/>
</dbReference>
<accession>C1GVK6</accession>
<name>C1GVK6_PARBA</name>